<protein>
    <submittedName>
        <fullName evidence="2">Uncharacterized protein</fullName>
    </submittedName>
</protein>
<proteinExistence type="predicted"/>
<dbReference type="Proteomes" id="UP000681720">
    <property type="component" value="Unassembled WGS sequence"/>
</dbReference>
<feature type="non-terminal residue" evidence="2">
    <location>
        <position position="1"/>
    </location>
</feature>
<accession>A0A8S3FH14</accession>
<feature type="compositionally biased region" description="Pro residues" evidence="1">
    <location>
        <begin position="1"/>
        <end position="10"/>
    </location>
</feature>
<feature type="non-terminal residue" evidence="2">
    <location>
        <position position="33"/>
    </location>
</feature>
<evidence type="ECO:0000256" key="1">
    <source>
        <dbReference type="SAM" id="MobiDB-lite"/>
    </source>
</evidence>
<name>A0A8S3FH14_9BILA</name>
<dbReference type="AlphaFoldDB" id="A0A8S3FH14"/>
<reference evidence="2" key="1">
    <citation type="submission" date="2021-02" db="EMBL/GenBank/DDBJ databases">
        <authorList>
            <person name="Nowell W R."/>
        </authorList>
    </citation>
    <scope>NUCLEOTIDE SEQUENCE</scope>
</reference>
<feature type="region of interest" description="Disordered" evidence="1">
    <location>
        <begin position="1"/>
        <end position="33"/>
    </location>
</feature>
<evidence type="ECO:0000313" key="3">
    <source>
        <dbReference type="Proteomes" id="UP000681720"/>
    </source>
</evidence>
<sequence>APPRPSPPPLILRERPPIPPPRLPGETSENRNL</sequence>
<gene>
    <name evidence="2" type="ORF">GIL414_LOCUS63624</name>
</gene>
<comment type="caution">
    <text evidence="2">The sequence shown here is derived from an EMBL/GenBank/DDBJ whole genome shotgun (WGS) entry which is preliminary data.</text>
</comment>
<organism evidence="2 3">
    <name type="scientific">Rotaria magnacalcarata</name>
    <dbReference type="NCBI Taxonomy" id="392030"/>
    <lineage>
        <taxon>Eukaryota</taxon>
        <taxon>Metazoa</taxon>
        <taxon>Spiralia</taxon>
        <taxon>Gnathifera</taxon>
        <taxon>Rotifera</taxon>
        <taxon>Eurotatoria</taxon>
        <taxon>Bdelloidea</taxon>
        <taxon>Philodinida</taxon>
        <taxon>Philodinidae</taxon>
        <taxon>Rotaria</taxon>
    </lineage>
</organism>
<dbReference type="EMBL" id="CAJOBJ010265741">
    <property type="protein sequence ID" value="CAF5122725.1"/>
    <property type="molecule type" value="Genomic_DNA"/>
</dbReference>
<evidence type="ECO:0000313" key="2">
    <source>
        <dbReference type="EMBL" id="CAF5122725.1"/>
    </source>
</evidence>